<dbReference type="SUPFAM" id="SSF51735">
    <property type="entry name" value="NAD(P)-binding Rossmann-fold domains"/>
    <property type="match status" value="1"/>
</dbReference>
<dbReference type="EMBL" id="JABEYC010000164">
    <property type="protein sequence ID" value="KAF4981527.1"/>
    <property type="molecule type" value="Genomic_DNA"/>
</dbReference>
<evidence type="ECO:0000259" key="6">
    <source>
        <dbReference type="Pfam" id="PF05368"/>
    </source>
</evidence>
<evidence type="ECO:0000256" key="4">
    <source>
        <dbReference type="SAM" id="MobiDB-lite"/>
    </source>
</evidence>
<dbReference type="AlphaFoldDB" id="A0A8H4UQC0"/>
<dbReference type="PANTHER" id="PTHR47706:SF4">
    <property type="entry name" value="NMRA-LIKE DOMAIN-CONTAINING PROTEIN"/>
    <property type="match status" value="1"/>
</dbReference>
<feature type="compositionally biased region" description="Basic and acidic residues" evidence="4">
    <location>
        <begin position="697"/>
        <end position="708"/>
    </location>
</feature>
<evidence type="ECO:0000313" key="8">
    <source>
        <dbReference type="Proteomes" id="UP000635477"/>
    </source>
</evidence>
<evidence type="ECO:0000256" key="2">
    <source>
        <dbReference type="ARBA" id="ARBA00022857"/>
    </source>
</evidence>
<feature type="domain" description="NmrA-like" evidence="6">
    <location>
        <begin position="3"/>
        <end position="313"/>
    </location>
</feature>
<evidence type="ECO:0000313" key="7">
    <source>
        <dbReference type="EMBL" id="KAF4981527.1"/>
    </source>
</evidence>
<keyword evidence="8" id="KW-1185">Reference proteome</keyword>
<comment type="similarity">
    <text evidence="1">Belongs to the NmrA-type oxidoreductase family. Isoflavone reductase subfamily.</text>
</comment>
<comment type="caution">
    <text evidence="7">The sequence shown here is derived from an EMBL/GenBank/DDBJ whole genome shotgun (WGS) entry which is preliminary data.</text>
</comment>
<name>A0A8H4UQC0_9HYPO</name>
<feature type="transmembrane region" description="Helical" evidence="5">
    <location>
        <begin position="570"/>
        <end position="590"/>
    </location>
</feature>
<dbReference type="Gene3D" id="3.40.50.720">
    <property type="entry name" value="NAD(P)-binding Rossmann-like Domain"/>
    <property type="match status" value="1"/>
</dbReference>
<dbReference type="GO" id="GO:0016491">
    <property type="term" value="F:oxidoreductase activity"/>
    <property type="evidence" value="ECO:0007669"/>
    <property type="project" value="UniProtKB-KW"/>
</dbReference>
<dbReference type="OrthoDB" id="10000533at2759"/>
<keyword evidence="5" id="KW-1133">Transmembrane helix</keyword>
<keyword evidence="5" id="KW-0812">Transmembrane</keyword>
<reference evidence="7" key="1">
    <citation type="journal article" date="2020" name="BMC Genomics">
        <title>Correction to: Identification and distribution of gene clusters required for synthesis of sphingolipid metabolism inhibitors in diverse species of the filamentous fungus Fusarium.</title>
        <authorList>
            <person name="Kim H.S."/>
            <person name="Lohmar J.M."/>
            <person name="Busman M."/>
            <person name="Brown D.W."/>
            <person name="Naumann T.A."/>
            <person name="Divon H.H."/>
            <person name="Lysoe E."/>
            <person name="Uhlig S."/>
            <person name="Proctor R.H."/>
        </authorList>
    </citation>
    <scope>NUCLEOTIDE SEQUENCE</scope>
    <source>
        <strain evidence="7">NRRL 22465</strain>
    </source>
</reference>
<sequence>MVKIAIAAASSELAREVIDKLVATNKHEITALVRKDPSLFPTLPGVTWVQTDYAHKEALVQLLKGIHTVLCFLAVHFDPDNESQKRLIDASVEAGVKRYAPSEWSTGVALKSSIDVMTWYTGKVRIQEYLEELNRGNKVLEYTLFQTGFFMDFLACPHKSSKHIVTLPFSIDLEKMRAFVVEGSLNQHITYTNVEDIVNIVALAVDYEGKWPVVGGIRGHRVTTKELLEIANKVRGRPLEIEWLKQEDLMAGELKTNNYSRLDMPSATQDQIEAFSKTVTIGVLLAINRGAWTVSDEWNRIFPDYQFTQVEEFVDRFWKGHLIGWAKPANQTNLSIPRVGHRELTDARSHPRLSSLCSLAVVMKADSEEDKERTRDKVGDFVYAPFLSQVTSSRAPFNLDLSVQAFQTALLCCLMLISHRKKHFNKGELALKHAAGLGQQPNAVPLEEPIVNGPLRPVEVGWHPVGGFAGKWFAEETGLGKMITESINTYPDPTQHWAVLVGDYAHQLWMVSLPLVAAYRGLFVDQDTFDKDESFDVIYTNEKINREEWRTFQVGETRFNDDATRRAGEWLIIILLILLAFMAIAFLFSLNSLHAGESVIQSMREKQPTYNLITNNCQTYALQLLDAIKVGVDKEFGTTLAVYERLIGTGKVKDLFSGDQLQDQIHEGAAAPAGPGAVSFAQQVMNDNTTQLETQEELSRHNRDKEDKMEQDEEESRDRSGKKSRKTGFFGRFKRS</sequence>
<evidence type="ECO:0000256" key="3">
    <source>
        <dbReference type="ARBA" id="ARBA00023002"/>
    </source>
</evidence>
<evidence type="ECO:0000256" key="1">
    <source>
        <dbReference type="ARBA" id="ARBA00005725"/>
    </source>
</evidence>
<protein>
    <recommendedName>
        <fullName evidence="6">NmrA-like domain-containing protein</fullName>
    </recommendedName>
</protein>
<dbReference type="Gene3D" id="3.90.25.10">
    <property type="entry name" value="UDP-galactose 4-epimerase, domain 1"/>
    <property type="match status" value="1"/>
</dbReference>
<dbReference type="Pfam" id="PF05368">
    <property type="entry name" value="NmrA"/>
    <property type="match status" value="1"/>
</dbReference>
<reference evidence="7" key="2">
    <citation type="submission" date="2020-05" db="EMBL/GenBank/DDBJ databases">
        <authorList>
            <person name="Kim H.-S."/>
            <person name="Proctor R.H."/>
            <person name="Brown D.W."/>
        </authorList>
    </citation>
    <scope>NUCLEOTIDE SEQUENCE</scope>
    <source>
        <strain evidence="7">NRRL 22465</strain>
    </source>
</reference>
<accession>A0A8H4UQC0</accession>
<feature type="compositionally biased region" description="Basic residues" evidence="4">
    <location>
        <begin position="722"/>
        <end position="736"/>
    </location>
</feature>
<dbReference type="InterPro" id="IPR008030">
    <property type="entry name" value="NmrA-like"/>
</dbReference>
<feature type="region of interest" description="Disordered" evidence="4">
    <location>
        <begin position="690"/>
        <end position="736"/>
    </location>
</feature>
<keyword evidence="5" id="KW-0472">Membrane</keyword>
<proteinExistence type="inferred from homology"/>
<keyword evidence="3" id="KW-0560">Oxidoreductase</keyword>
<evidence type="ECO:0000256" key="5">
    <source>
        <dbReference type="SAM" id="Phobius"/>
    </source>
</evidence>
<dbReference type="InterPro" id="IPR036291">
    <property type="entry name" value="NAD(P)-bd_dom_sf"/>
</dbReference>
<dbReference type="Proteomes" id="UP000635477">
    <property type="component" value="Unassembled WGS sequence"/>
</dbReference>
<gene>
    <name evidence="7" type="ORF">FZEAL_2676</name>
</gene>
<organism evidence="7 8">
    <name type="scientific">Fusarium zealandicum</name>
    <dbReference type="NCBI Taxonomy" id="1053134"/>
    <lineage>
        <taxon>Eukaryota</taxon>
        <taxon>Fungi</taxon>
        <taxon>Dikarya</taxon>
        <taxon>Ascomycota</taxon>
        <taxon>Pezizomycotina</taxon>
        <taxon>Sordariomycetes</taxon>
        <taxon>Hypocreomycetidae</taxon>
        <taxon>Hypocreales</taxon>
        <taxon>Nectriaceae</taxon>
        <taxon>Fusarium</taxon>
        <taxon>Fusarium staphyleae species complex</taxon>
    </lineage>
</organism>
<dbReference type="InterPro" id="IPR051609">
    <property type="entry name" value="NmrA/Isoflavone_reductase-like"/>
</dbReference>
<keyword evidence="2" id="KW-0521">NADP</keyword>
<dbReference type="PANTHER" id="PTHR47706">
    <property type="entry name" value="NMRA-LIKE FAMILY PROTEIN"/>
    <property type="match status" value="1"/>
</dbReference>